<keyword evidence="1 5" id="KW-0328">Glycosyltransferase</keyword>
<evidence type="ECO:0000313" key="8">
    <source>
        <dbReference type="Proteomes" id="UP000094527"/>
    </source>
</evidence>
<dbReference type="GO" id="GO:0003950">
    <property type="term" value="F:NAD+ poly-ADP-ribosyltransferase activity"/>
    <property type="evidence" value="ECO:0007669"/>
    <property type="project" value="UniProtKB-UniRule"/>
</dbReference>
<reference evidence="7 8" key="1">
    <citation type="journal article" date="2016" name="Genome Biol. Evol.">
        <title>Gene Family Evolution Reflects Adaptation to Soil Environmental Stressors in the Genome of the Collembolan Orchesella cincta.</title>
        <authorList>
            <person name="Faddeeva-Vakhrusheva A."/>
            <person name="Derks M.F."/>
            <person name="Anvar S.Y."/>
            <person name="Agamennone V."/>
            <person name="Suring W."/>
            <person name="Smit S."/>
            <person name="van Straalen N.M."/>
            <person name="Roelofs D."/>
        </authorList>
    </citation>
    <scope>NUCLEOTIDE SEQUENCE [LARGE SCALE GENOMIC DNA]</scope>
    <source>
        <tissue evidence="7">Mixed pool</tissue>
    </source>
</reference>
<dbReference type="Gene3D" id="3.90.228.10">
    <property type="match status" value="1"/>
</dbReference>
<keyword evidence="8" id="KW-1185">Reference proteome</keyword>
<dbReference type="OrthoDB" id="429950at2759"/>
<keyword evidence="3 5" id="KW-0520">NAD</keyword>
<dbReference type="AlphaFoldDB" id="A0A1D2M6Y8"/>
<comment type="catalytic activity">
    <reaction evidence="4">
        <text>NAD(+) + (ADP-D-ribosyl)n-acceptor = nicotinamide + (ADP-D-ribosyl)n+1-acceptor + H(+).</text>
        <dbReference type="EC" id="2.4.2.30"/>
    </reaction>
</comment>
<dbReference type="EC" id="2.4.2.-" evidence="5"/>
<dbReference type="PANTHER" id="PTHR10459:SF60">
    <property type="entry name" value="POLY [ADP-RIBOSE] POLYMERASE 2"/>
    <property type="match status" value="1"/>
</dbReference>
<dbReference type="EMBL" id="LJIJ01003311">
    <property type="protein sequence ID" value="ODM88691.1"/>
    <property type="molecule type" value="Genomic_DNA"/>
</dbReference>
<name>A0A1D2M6Y8_ORCCI</name>
<organism evidence="7 8">
    <name type="scientific">Orchesella cincta</name>
    <name type="common">Springtail</name>
    <name type="synonym">Podura cincta</name>
    <dbReference type="NCBI Taxonomy" id="48709"/>
    <lineage>
        <taxon>Eukaryota</taxon>
        <taxon>Metazoa</taxon>
        <taxon>Ecdysozoa</taxon>
        <taxon>Arthropoda</taxon>
        <taxon>Hexapoda</taxon>
        <taxon>Collembola</taxon>
        <taxon>Entomobryomorpha</taxon>
        <taxon>Entomobryoidea</taxon>
        <taxon>Orchesellidae</taxon>
        <taxon>Orchesellinae</taxon>
        <taxon>Orchesella</taxon>
    </lineage>
</organism>
<evidence type="ECO:0000259" key="6">
    <source>
        <dbReference type="PROSITE" id="PS51059"/>
    </source>
</evidence>
<dbReference type="GO" id="GO:0005730">
    <property type="term" value="C:nucleolus"/>
    <property type="evidence" value="ECO:0007669"/>
    <property type="project" value="TreeGrafter"/>
</dbReference>
<dbReference type="SUPFAM" id="SSF56399">
    <property type="entry name" value="ADP-ribosylation"/>
    <property type="match status" value="1"/>
</dbReference>
<evidence type="ECO:0000256" key="4">
    <source>
        <dbReference type="ARBA" id="ARBA00033987"/>
    </source>
</evidence>
<dbReference type="Proteomes" id="UP000094527">
    <property type="component" value="Unassembled WGS sequence"/>
</dbReference>
<dbReference type="PROSITE" id="PS51059">
    <property type="entry name" value="PARP_CATALYTIC"/>
    <property type="match status" value="1"/>
</dbReference>
<dbReference type="GO" id="GO:1990404">
    <property type="term" value="F:NAD+-protein mono-ADP-ribosyltransferase activity"/>
    <property type="evidence" value="ECO:0007669"/>
    <property type="project" value="TreeGrafter"/>
</dbReference>
<dbReference type="GO" id="GO:0006302">
    <property type="term" value="P:double-strand break repair"/>
    <property type="evidence" value="ECO:0007669"/>
    <property type="project" value="TreeGrafter"/>
</dbReference>
<dbReference type="Pfam" id="PF00644">
    <property type="entry name" value="PARP"/>
    <property type="match status" value="1"/>
</dbReference>
<evidence type="ECO:0000256" key="3">
    <source>
        <dbReference type="ARBA" id="ARBA00023027"/>
    </source>
</evidence>
<dbReference type="InterPro" id="IPR012317">
    <property type="entry name" value="Poly(ADP-ribose)pol_cat_dom"/>
</dbReference>
<keyword evidence="2 5" id="KW-0808">Transferase</keyword>
<dbReference type="GO" id="GO:0070212">
    <property type="term" value="P:protein poly-ADP-ribosylation"/>
    <property type="evidence" value="ECO:0007669"/>
    <property type="project" value="TreeGrafter"/>
</dbReference>
<feature type="domain" description="PARP catalytic" evidence="6">
    <location>
        <begin position="1"/>
        <end position="109"/>
    </location>
</feature>
<evidence type="ECO:0000256" key="5">
    <source>
        <dbReference type="RuleBase" id="RU362114"/>
    </source>
</evidence>
<evidence type="ECO:0000313" key="7">
    <source>
        <dbReference type="EMBL" id="ODM88691.1"/>
    </source>
</evidence>
<comment type="caution">
    <text evidence="7">The sequence shown here is derived from an EMBL/GenBank/DDBJ whole genome shotgun (WGS) entry which is preliminary data.</text>
</comment>
<dbReference type="InterPro" id="IPR050800">
    <property type="entry name" value="ARTD/PARP"/>
</dbReference>
<accession>A0A1D2M6Y8</accession>
<protein>
    <recommendedName>
        <fullName evidence="5">Poly [ADP-ribose] polymerase</fullName>
        <shortName evidence="5">PARP</shortName>
        <ecNumber evidence="5">2.4.2.-</ecNumber>
    </recommendedName>
</protein>
<sequence length="117" mass="13345">MQKPLRQLMLLCSVSLGRVYESPHGFQHWSAKGGVPHGFSTIKGMGKFVPYWGENFGDDSVIVPCGKTIQNQKFQTYNLDFNEYIVFEGKRIKIKYAVDVEIKPASSRHQDVSETYL</sequence>
<dbReference type="STRING" id="48709.A0A1D2M6Y8"/>
<dbReference type="PANTHER" id="PTHR10459">
    <property type="entry name" value="DNA LIGASE"/>
    <property type="match status" value="1"/>
</dbReference>
<evidence type="ECO:0000256" key="1">
    <source>
        <dbReference type="ARBA" id="ARBA00022676"/>
    </source>
</evidence>
<gene>
    <name evidence="7" type="ORF">Ocin01_17991</name>
</gene>
<proteinExistence type="predicted"/>
<evidence type="ECO:0000256" key="2">
    <source>
        <dbReference type="ARBA" id="ARBA00022679"/>
    </source>
</evidence>